<evidence type="ECO:0000313" key="2">
    <source>
        <dbReference type="EMBL" id="KAJ8374640.1"/>
    </source>
</evidence>
<keyword evidence="3" id="KW-1185">Reference proteome</keyword>
<reference evidence="2" key="1">
    <citation type="journal article" date="2023" name="Science">
        <title>Genome structures resolve the early diversification of teleost fishes.</title>
        <authorList>
            <person name="Parey E."/>
            <person name="Louis A."/>
            <person name="Montfort J."/>
            <person name="Bouchez O."/>
            <person name="Roques C."/>
            <person name="Iampietro C."/>
            <person name="Lluch J."/>
            <person name="Castinel A."/>
            <person name="Donnadieu C."/>
            <person name="Desvignes T."/>
            <person name="Floi Bucao C."/>
            <person name="Jouanno E."/>
            <person name="Wen M."/>
            <person name="Mejri S."/>
            <person name="Dirks R."/>
            <person name="Jansen H."/>
            <person name="Henkel C."/>
            <person name="Chen W.J."/>
            <person name="Zahm M."/>
            <person name="Cabau C."/>
            <person name="Klopp C."/>
            <person name="Thompson A.W."/>
            <person name="Robinson-Rechavi M."/>
            <person name="Braasch I."/>
            <person name="Lecointre G."/>
            <person name="Bobe J."/>
            <person name="Postlethwait J.H."/>
            <person name="Berthelot C."/>
            <person name="Roest Crollius H."/>
            <person name="Guiguen Y."/>
        </authorList>
    </citation>
    <scope>NUCLEOTIDE SEQUENCE</scope>
    <source>
        <strain evidence="2">WJC10195</strain>
    </source>
</reference>
<dbReference type="AlphaFoldDB" id="A0A9Q1J9W2"/>
<organism evidence="2 3">
    <name type="scientific">Synaphobranchus kaupii</name>
    <name type="common">Kaup's arrowtooth eel</name>
    <dbReference type="NCBI Taxonomy" id="118154"/>
    <lineage>
        <taxon>Eukaryota</taxon>
        <taxon>Metazoa</taxon>
        <taxon>Chordata</taxon>
        <taxon>Craniata</taxon>
        <taxon>Vertebrata</taxon>
        <taxon>Euteleostomi</taxon>
        <taxon>Actinopterygii</taxon>
        <taxon>Neopterygii</taxon>
        <taxon>Teleostei</taxon>
        <taxon>Anguilliformes</taxon>
        <taxon>Synaphobranchidae</taxon>
        <taxon>Synaphobranchus</taxon>
    </lineage>
</organism>
<feature type="region of interest" description="Disordered" evidence="1">
    <location>
        <begin position="14"/>
        <end position="74"/>
    </location>
</feature>
<evidence type="ECO:0000256" key="1">
    <source>
        <dbReference type="SAM" id="MobiDB-lite"/>
    </source>
</evidence>
<accession>A0A9Q1J9W2</accession>
<dbReference type="EMBL" id="JAINUF010000002">
    <property type="protein sequence ID" value="KAJ8374640.1"/>
    <property type="molecule type" value="Genomic_DNA"/>
</dbReference>
<protein>
    <submittedName>
        <fullName evidence="2">Uncharacterized protein</fullName>
    </submittedName>
</protein>
<proteinExistence type="predicted"/>
<evidence type="ECO:0000313" key="3">
    <source>
        <dbReference type="Proteomes" id="UP001152622"/>
    </source>
</evidence>
<dbReference type="Proteomes" id="UP001152622">
    <property type="component" value="Chromosome 2"/>
</dbReference>
<comment type="caution">
    <text evidence="2">The sequence shown here is derived from an EMBL/GenBank/DDBJ whole genome shotgun (WGS) entry which is preliminary data.</text>
</comment>
<name>A0A9Q1J9W2_SYNKA</name>
<sequence>MQLKREHFLLLSRSIADSQGRRQKQELKKDRQTEEDRQIAPINHPQPRLSSLEDGHNRGDFTNGEHGSEGRVAG</sequence>
<feature type="compositionally biased region" description="Basic and acidic residues" evidence="1">
    <location>
        <begin position="19"/>
        <end position="38"/>
    </location>
</feature>
<gene>
    <name evidence="2" type="ORF">SKAU_G00052200</name>
</gene>